<dbReference type="Ensembl" id="ENSFHET00000003933.1">
    <property type="protein sequence ID" value="ENSFHEP00000007369.1"/>
    <property type="gene ID" value="ENSFHEG00000008521.1"/>
</dbReference>
<evidence type="ECO:0000256" key="1">
    <source>
        <dbReference type="ARBA" id="ARBA00001933"/>
    </source>
</evidence>
<keyword evidence="6" id="KW-0808">Transferase</keyword>
<dbReference type="Proteomes" id="UP000265000">
    <property type="component" value="Unplaced"/>
</dbReference>
<evidence type="ECO:0000256" key="3">
    <source>
        <dbReference type="ARBA" id="ARBA00009236"/>
    </source>
</evidence>
<dbReference type="AlphaFoldDB" id="A0A3Q2P596"/>
<accession>A0A3Q2P596</accession>
<dbReference type="PANTHER" id="PTHR11601:SF62">
    <property type="entry name" value="SELENOCYSTEINE LYASE"/>
    <property type="match status" value="1"/>
</dbReference>
<evidence type="ECO:0000259" key="12">
    <source>
        <dbReference type="Pfam" id="PF00266"/>
    </source>
</evidence>
<evidence type="ECO:0000256" key="5">
    <source>
        <dbReference type="ARBA" id="ARBA00022490"/>
    </source>
</evidence>
<reference evidence="13" key="2">
    <citation type="submission" date="2025-09" db="UniProtKB">
        <authorList>
            <consortium name="Ensembl"/>
        </authorList>
    </citation>
    <scope>IDENTIFICATION</scope>
</reference>
<dbReference type="InterPro" id="IPR015424">
    <property type="entry name" value="PyrdxlP-dep_Trfase"/>
</dbReference>
<dbReference type="FunFam" id="3.40.640.10:FF:000083">
    <property type="entry name" value="Selenocysteine lyase"/>
    <property type="match status" value="1"/>
</dbReference>
<protein>
    <recommendedName>
        <fullName evidence="11">Selenocysteine lyase</fullName>
        <ecNumber evidence="10">4.4.1.16</ecNumber>
    </recommendedName>
</protein>
<dbReference type="Gene3D" id="3.90.1150.10">
    <property type="entry name" value="Aspartate Aminotransferase, domain 1"/>
    <property type="match status" value="1"/>
</dbReference>
<dbReference type="Gene3D" id="1.10.260.50">
    <property type="match status" value="1"/>
</dbReference>
<dbReference type="PANTHER" id="PTHR11601">
    <property type="entry name" value="CYSTEINE DESULFURYLASE FAMILY MEMBER"/>
    <property type="match status" value="1"/>
</dbReference>
<dbReference type="GeneTree" id="ENSGT00940000157773"/>
<evidence type="ECO:0000256" key="6">
    <source>
        <dbReference type="ARBA" id="ARBA00022679"/>
    </source>
</evidence>
<evidence type="ECO:0000256" key="10">
    <source>
        <dbReference type="ARBA" id="ARBA00039054"/>
    </source>
</evidence>
<dbReference type="InterPro" id="IPR015422">
    <property type="entry name" value="PyrdxlP-dep_Trfase_small"/>
</dbReference>
<comment type="subcellular location">
    <subcellularLocation>
        <location evidence="2">Cytoplasm</location>
        <location evidence="2">Cytosol</location>
    </subcellularLocation>
</comment>
<keyword evidence="5" id="KW-0963">Cytoplasm</keyword>
<evidence type="ECO:0000313" key="14">
    <source>
        <dbReference type="Proteomes" id="UP000265000"/>
    </source>
</evidence>
<dbReference type="FunFam" id="3.90.1150.10:FF:000065">
    <property type="entry name" value="Selenocysteine lyase"/>
    <property type="match status" value="1"/>
</dbReference>
<reference evidence="13" key="1">
    <citation type="submission" date="2025-08" db="UniProtKB">
        <authorList>
            <consortium name="Ensembl"/>
        </authorList>
    </citation>
    <scope>IDENTIFICATION</scope>
</reference>
<dbReference type="SUPFAM" id="SSF53383">
    <property type="entry name" value="PLP-dependent transferases"/>
    <property type="match status" value="1"/>
</dbReference>
<keyword evidence="8" id="KW-0456">Lyase</keyword>
<dbReference type="InterPro" id="IPR000192">
    <property type="entry name" value="Aminotrans_V_dom"/>
</dbReference>
<evidence type="ECO:0000256" key="4">
    <source>
        <dbReference type="ARBA" id="ARBA00011738"/>
    </source>
</evidence>
<evidence type="ECO:0000256" key="11">
    <source>
        <dbReference type="ARBA" id="ARBA00040554"/>
    </source>
</evidence>
<comment type="similarity">
    <text evidence="3">Belongs to the class-V pyridoxal-phosphate-dependent aminotransferase family.</text>
</comment>
<evidence type="ECO:0000256" key="7">
    <source>
        <dbReference type="ARBA" id="ARBA00022898"/>
    </source>
</evidence>
<evidence type="ECO:0000256" key="2">
    <source>
        <dbReference type="ARBA" id="ARBA00004514"/>
    </source>
</evidence>
<dbReference type="GO" id="GO:0016740">
    <property type="term" value="F:transferase activity"/>
    <property type="evidence" value="ECO:0007669"/>
    <property type="project" value="UniProtKB-KW"/>
</dbReference>
<dbReference type="Pfam" id="PF00266">
    <property type="entry name" value="Aminotran_5"/>
    <property type="match status" value="1"/>
</dbReference>
<dbReference type="STRING" id="8078.ENSFHEP00000007369"/>
<dbReference type="GO" id="GO:0009000">
    <property type="term" value="F:selenocysteine lyase activity"/>
    <property type="evidence" value="ECO:0007669"/>
    <property type="project" value="UniProtKB-EC"/>
</dbReference>
<comment type="subunit">
    <text evidence="4">Homodimer.</text>
</comment>
<dbReference type="EC" id="4.4.1.16" evidence="10"/>
<keyword evidence="14" id="KW-1185">Reference proteome</keyword>
<comment type="cofactor">
    <cofactor evidence="1">
        <name>pyridoxal 5'-phosphate</name>
        <dbReference type="ChEBI" id="CHEBI:597326"/>
    </cofactor>
</comment>
<dbReference type="Gene3D" id="3.40.640.10">
    <property type="entry name" value="Type I PLP-dependent aspartate aminotransferase-like (Major domain)"/>
    <property type="match status" value="1"/>
</dbReference>
<dbReference type="InterPro" id="IPR015421">
    <property type="entry name" value="PyrdxlP-dep_Trfase_major"/>
</dbReference>
<feature type="domain" description="Aminotransferase class V" evidence="12">
    <location>
        <begin position="2"/>
        <end position="392"/>
    </location>
</feature>
<organism evidence="13 14">
    <name type="scientific">Fundulus heteroclitus</name>
    <name type="common">Killifish</name>
    <name type="synonym">Mummichog</name>
    <dbReference type="NCBI Taxonomy" id="8078"/>
    <lineage>
        <taxon>Eukaryota</taxon>
        <taxon>Metazoa</taxon>
        <taxon>Chordata</taxon>
        <taxon>Craniata</taxon>
        <taxon>Vertebrata</taxon>
        <taxon>Euteleostomi</taxon>
        <taxon>Actinopterygii</taxon>
        <taxon>Neopterygii</taxon>
        <taxon>Teleostei</taxon>
        <taxon>Neoteleostei</taxon>
        <taxon>Acanthomorphata</taxon>
        <taxon>Ovalentaria</taxon>
        <taxon>Atherinomorphae</taxon>
        <taxon>Cyprinodontiformes</taxon>
        <taxon>Fundulidae</taxon>
        <taxon>Fundulus</taxon>
    </lineage>
</organism>
<comment type="function">
    <text evidence="9">Catalyzes the decomposition of L-selenocysteine to L-alanine and elemental selenium.</text>
</comment>
<sequence length="407" mass="43897">MDYNATTPMEPEVIQVISEALLEAWGNPSSNHLAGAMAKAIINQSRQNVARMVGGKAEDIVFTSGGTEANNLVLHTAMEHFKKTCSAAEHGGGVQNGCTGLPHIITSNVEHDSIALTAKHLQTVGKADVTCVPVSKVTARLDVEDIIAAVRPNTCLISVMLANNETGVIMPIQEICQRVKSLNKQHERLRILLHTDAAQALGKIPVDVQELGVDYLTIVGHKFYAPRVGALYVNGPGTKTPLYPMLFGGGQESNFRPGTENTPMIAGLGKAAELVTANLSTYQSHMLNIKMYLEERLRDVFRDKIRFNSHYPGSDILPNTCNVSILGPALQGWRVLSNCRRLLASVGAACHSASGNRPSHILLSCGVPAEVAANALRLSVGRETSKEDVDAVVEDLRETVQLLEKMN</sequence>
<dbReference type="GO" id="GO:0005829">
    <property type="term" value="C:cytosol"/>
    <property type="evidence" value="ECO:0007669"/>
    <property type="project" value="UniProtKB-SubCell"/>
</dbReference>
<dbReference type="InterPro" id="IPR016454">
    <property type="entry name" value="Cysteine_dSase"/>
</dbReference>
<keyword evidence="7" id="KW-0663">Pyridoxal phosphate</keyword>
<name>A0A3Q2P596_FUNHE</name>
<evidence type="ECO:0000256" key="9">
    <source>
        <dbReference type="ARBA" id="ARBA00037407"/>
    </source>
</evidence>
<evidence type="ECO:0000313" key="13">
    <source>
        <dbReference type="Ensembl" id="ENSFHEP00000007369.1"/>
    </source>
</evidence>
<dbReference type="PIRSF" id="PIRSF005572">
    <property type="entry name" value="NifS"/>
    <property type="match status" value="1"/>
</dbReference>
<evidence type="ECO:0000256" key="8">
    <source>
        <dbReference type="ARBA" id="ARBA00023239"/>
    </source>
</evidence>
<proteinExistence type="inferred from homology"/>